<proteinExistence type="predicted"/>
<evidence type="ECO:0000313" key="2">
    <source>
        <dbReference type="Proteomes" id="UP000050911"/>
    </source>
</evidence>
<dbReference type="InterPro" id="IPR032254">
    <property type="entry name" value="DUF4828"/>
</dbReference>
<sequence>MLYYWKKEGQIMRRKRLIEHGKSLLFGLAKRSAKKQPAPASPMIFVGSWTLHASDSNRHHSLLIGPDLTVTIDNHTIPGNVEKVTANELLFLDRFGYHLAVKCNETQPIEMYDEAGEMTYTIEGHNSPTDPTNNK</sequence>
<gene>
    <name evidence="1" type="ORF">FC96_GL001323</name>
</gene>
<dbReference type="PATRIC" id="fig|1302272.5.peg.1332"/>
<comment type="caution">
    <text evidence="1">The sequence shown here is derived from an EMBL/GenBank/DDBJ whole genome shotgun (WGS) entry which is preliminary data.</text>
</comment>
<organism evidence="1 2">
    <name type="scientific">Secundilactobacillus kimchicus JCM 15530</name>
    <dbReference type="NCBI Taxonomy" id="1302272"/>
    <lineage>
        <taxon>Bacteria</taxon>
        <taxon>Bacillati</taxon>
        <taxon>Bacillota</taxon>
        <taxon>Bacilli</taxon>
        <taxon>Lactobacillales</taxon>
        <taxon>Lactobacillaceae</taxon>
        <taxon>Secundilactobacillus</taxon>
    </lineage>
</organism>
<accession>A0A0R1HTZ8</accession>
<dbReference type="STRING" id="1302272.FC96_GL001323"/>
<dbReference type="Proteomes" id="UP000050911">
    <property type="component" value="Unassembled WGS sequence"/>
</dbReference>
<dbReference type="Pfam" id="PF16110">
    <property type="entry name" value="DUF4828"/>
    <property type="match status" value="1"/>
</dbReference>
<name>A0A0R1HTZ8_9LACO</name>
<reference evidence="1 2" key="1">
    <citation type="journal article" date="2015" name="Genome Announc.">
        <title>Expanding the biotechnology potential of lactobacilli through comparative genomics of 213 strains and associated genera.</title>
        <authorList>
            <person name="Sun Z."/>
            <person name="Harris H.M."/>
            <person name="McCann A."/>
            <person name="Guo C."/>
            <person name="Argimon S."/>
            <person name="Zhang W."/>
            <person name="Yang X."/>
            <person name="Jeffery I.B."/>
            <person name="Cooney J.C."/>
            <person name="Kagawa T.F."/>
            <person name="Liu W."/>
            <person name="Song Y."/>
            <person name="Salvetti E."/>
            <person name="Wrobel A."/>
            <person name="Rasinkangas P."/>
            <person name="Parkhill J."/>
            <person name="Rea M.C."/>
            <person name="O'Sullivan O."/>
            <person name="Ritari J."/>
            <person name="Douillard F.P."/>
            <person name="Paul Ross R."/>
            <person name="Yang R."/>
            <person name="Briner A.E."/>
            <person name="Felis G.E."/>
            <person name="de Vos W.M."/>
            <person name="Barrangou R."/>
            <person name="Klaenhammer T.R."/>
            <person name="Caufield P.W."/>
            <person name="Cui Y."/>
            <person name="Zhang H."/>
            <person name="O'Toole P.W."/>
        </authorList>
    </citation>
    <scope>NUCLEOTIDE SEQUENCE [LARGE SCALE GENOMIC DNA]</scope>
    <source>
        <strain evidence="1 2">JCM 15530</strain>
    </source>
</reference>
<evidence type="ECO:0008006" key="3">
    <source>
        <dbReference type="Google" id="ProtNLM"/>
    </source>
</evidence>
<dbReference type="AlphaFoldDB" id="A0A0R1HTZ8"/>
<keyword evidence="2" id="KW-1185">Reference proteome</keyword>
<evidence type="ECO:0000313" key="1">
    <source>
        <dbReference type="EMBL" id="KRK49001.1"/>
    </source>
</evidence>
<protein>
    <recommendedName>
        <fullName evidence="3">DUF4828 domain-containing protein</fullName>
    </recommendedName>
</protein>
<dbReference type="EMBL" id="AZCX01000002">
    <property type="protein sequence ID" value="KRK49001.1"/>
    <property type="molecule type" value="Genomic_DNA"/>
</dbReference>